<keyword evidence="3" id="KW-0479">Metal-binding</keyword>
<dbReference type="PANTHER" id="PTHR10907:SF47">
    <property type="entry name" value="REGUCALCIN"/>
    <property type="match status" value="1"/>
</dbReference>
<dbReference type="InterPro" id="IPR013658">
    <property type="entry name" value="SGL"/>
</dbReference>
<feature type="binding site" evidence="3">
    <location>
        <position position="208"/>
    </location>
    <ligand>
        <name>a divalent metal cation</name>
        <dbReference type="ChEBI" id="CHEBI:60240"/>
    </ligand>
</feature>
<dbReference type="GO" id="GO:0019853">
    <property type="term" value="P:L-ascorbic acid biosynthetic process"/>
    <property type="evidence" value="ECO:0007669"/>
    <property type="project" value="TreeGrafter"/>
</dbReference>
<evidence type="ECO:0000313" key="6">
    <source>
        <dbReference type="Proteomes" id="UP000094969"/>
    </source>
</evidence>
<proteinExistence type="inferred from homology"/>
<dbReference type="KEGG" id="bvv:BHK69_13540"/>
<dbReference type="GO" id="GO:0004341">
    <property type="term" value="F:gluconolactonase activity"/>
    <property type="evidence" value="ECO:0007669"/>
    <property type="project" value="TreeGrafter"/>
</dbReference>
<sequence length="304" mass="31965">MVSAAQAVTQAVLPAPVLLGETRCHLGEGPAYDAATDTAFWFDILGRKLFEADLGTGSVISHDLPLMASALALVDDERQIVSTESGLHLRSRRGGAMTLFRAVEADNRATRSNDARAHPGGAFWFSMMSKSAKAGAASIYALSGGEVVLLFSGLTIPNAICFSADGRQGFFADTAQNELYRVPLDPVTGLPREAPSSLALSDDGKGLDGAVIDREGLIWIARWGGARIDVLTDAGETIRSLAVPARQPSCPVFVGKAFDRLLVTSAWEGQDEATRAADPQGGATFVFSPGAVGKAEPRVRLGAH</sequence>
<reference evidence="5 6" key="1">
    <citation type="journal article" date="2015" name="Antonie Van Leeuwenhoek">
        <title>Bosea vaviloviae sp. nov., a new species of slow-growing rhizobia isolated from nodules of the relict species Vavilovia formosa (Stev.) Fed.</title>
        <authorList>
            <person name="Safronova V.I."/>
            <person name="Kuznetsova I.G."/>
            <person name="Sazanova A.L."/>
            <person name="Kimeklis A.K."/>
            <person name="Belimov A.A."/>
            <person name="Andronov E.E."/>
            <person name="Pinaev A.G."/>
            <person name="Chizhevskaya E.P."/>
            <person name="Pukhaev A.R."/>
            <person name="Popov K.P."/>
            <person name="Willems A."/>
            <person name="Tikhonovich I.A."/>
        </authorList>
    </citation>
    <scope>NUCLEOTIDE SEQUENCE [LARGE SCALE GENOMIC DNA]</scope>
    <source>
        <strain evidence="5 6">Vaf18</strain>
    </source>
</reference>
<gene>
    <name evidence="5" type="ORF">BHK69_13540</name>
</gene>
<dbReference type="InterPro" id="IPR005511">
    <property type="entry name" value="SMP-30"/>
</dbReference>
<dbReference type="STRING" id="1526658.BHK69_13540"/>
<comment type="similarity">
    <text evidence="1">Belongs to the SMP-30/CGR1 family.</text>
</comment>
<evidence type="ECO:0000256" key="1">
    <source>
        <dbReference type="ARBA" id="ARBA00008853"/>
    </source>
</evidence>
<organism evidence="5 6">
    <name type="scientific">Bosea vaviloviae</name>
    <dbReference type="NCBI Taxonomy" id="1526658"/>
    <lineage>
        <taxon>Bacteria</taxon>
        <taxon>Pseudomonadati</taxon>
        <taxon>Pseudomonadota</taxon>
        <taxon>Alphaproteobacteria</taxon>
        <taxon>Hyphomicrobiales</taxon>
        <taxon>Boseaceae</taxon>
        <taxon>Bosea</taxon>
    </lineage>
</organism>
<evidence type="ECO:0000256" key="3">
    <source>
        <dbReference type="PIRSR" id="PIRSR605511-2"/>
    </source>
</evidence>
<dbReference type="Pfam" id="PF08450">
    <property type="entry name" value="SGL"/>
    <property type="match status" value="1"/>
</dbReference>
<accession>A0A1D7U1V7</accession>
<feature type="binding site" evidence="3">
    <location>
        <position position="158"/>
    </location>
    <ligand>
        <name>a divalent metal cation</name>
        <dbReference type="ChEBI" id="CHEBI:60240"/>
    </ligand>
</feature>
<evidence type="ECO:0000259" key="4">
    <source>
        <dbReference type="Pfam" id="PF08450"/>
    </source>
</evidence>
<feature type="binding site" evidence="3">
    <location>
        <position position="111"/>
    </location>
    <ligand>
        <name>substrate</name>
    </ligand>
</feature>
<comment type="cofactor">
    <cofactor evidence="3">
        <name>Zn(2+)</name>
        <dbReference type="ChEBI" id="CHEBI:29105"/>
    </cofactor>
    <text evidence="3">Binds 1 divalent metal cation per subunit.</text>
</comment>
<dbReference type="GO" id="GO:0005509">
    <property type="term" value="F:calcium ion binding"/>
    <property type="evidence" value="ECO:0007669"/>
    <property type="project" value="TreeGrafter"/>
</dbReference>
<dbReference type="Proteomes" id="UP000094969">
    <property type="component" value="Chromosome"/>
</dbReference>
<dbReference type="OrthoDB" id="2633250at2"/>
<name>A0A1D7U1V7_9HYPH</name>
<protein>
    <submittedName>
        <fullName evidence="5">Gluconolaconase</fullName>
    </submittedName>
</protein>
<dbReference type="EMBL" id="CP017147">
    <property type="protein sequence ID" value="AOO81349.1"/>
    <property type="molecule type" value="Genomic_DNA"/>
</dbReference>
<feature type="binding site" evidence="3">
    <location>
        <position position="113"/>
    </location>
    <ligand>
        <name>substrate</name>
    </ligand>
</feature>
<keyword evidence="6" id="KW-1185">Reference proteome</keyword>
<dbReference type="PANTHER" id="PTHR10907">
    <property type="entry name" value="REGUCALCIN"/>
    <property type="match status" value="1"/>
</dbReference>
<evidence type="ECO:0000313" key="5">
    <source>
        <dbReference type="EMBL" id="AOO81349.1"/>
    </source>
</evidence>
<feature type="active site" description="Proton donor/acceptor" evidence="2">
    <location>
        <position position="208"/>
    </location>
</feature>
<feature type="domain" description="SMP-30/Gluconolactonase/LRE-like region" evidence="4">
    <location>
        <begin position="26"/>
        <end position="266"/>
    </location>
</feature>
<dbReference type="AlphaFoldDB" id="A0A1D7U1V7"/>
<dbReference type="SUPFAM" id="SSF63829">
    <property type="entry name" value="Calcium-dependent phosphotriesterase"/>
    <property type="match status" value="1"/>
</dbReference>
<evidence type="ECO:0000256" key="2">
    <source>
        <dbReference type="PIRSR" id="PIRSR605511-1"/>
    </source>
</evidence>
<dbReference type="InterPro" id="IPR011042">
    <property type="entry name" value="6-blade_b-propeller_TolB-like"/>
</dbReference>
<feature type="binding site" evidence="3">
    <location>
        <position position="28"/>
    </location>
    <ligand>
        <name>a divalent metal cation</name>
        <dbReference type="ChEBI" id="CHEBI:60240"/>
    </ligand>
</feature>
<dbReference type="RefSeq" id="WP_069690563.1">
    <property type="nucleotide sequence ID" value="NZ_CP017147.1"/>
</dbReference>
<dbReference type="Gene3D" id="2.120.10.30">
    <property type="entry name" value="TolB, C-terminal domain"/>
    <property type="match status" value="1"/>
</dbReference>
<keyword evidence="3" id="KW-0862">Zinc</keyword>
<dbReference type="PRINTS" id="PR01790">
    <property type="entry name" value="SMP30FAMILY"/>
</dbReference>